<keyword evidence="2 4" id="KW-0326">Glycosidase</keyword>
<dbReference type="Proteomes" id="UP000316476">
    <property type="component" value="Unassembled WGS sequence"/>
</dbReference>
<protein>
    <submittedName>
        <fullName evidence="4">Beta-galactosidase BgaB</fullName>
        <ecNumber evidence="4">3.2.1.23</ecNumber>
    </submittedName>
</protein>
<dbReference type="GO" id="GO:0005975">
    <property type="term" value="P:carbohydrate metabolic process"/>
    <property type="evidence" value="ECO:0007669"/>
    <property type="project" value="InterPro"/>
</dbReference>
<dbReference type="GO" id="GO:0009341">
    <property type="term" value="C:beta-galactosidase complex"/>
    <property type="evidence" value="ECO:0007669"/>
    <property type="project" value="InterPro"/>
</dbReference>
<accession>A0A5C6FK25</accession>
<dbReference type="EC" id="3.2.1.23" evidence="4"/>
<dbReference type="Gene3D" id="3.20.20.80">
    <property type="entry name" value="Glycosidases"/>
    <property type="match status" value="1"/>
</dbReference>
<sequence length="720" mass="81850">MVEHRAVRWTLSVLGVAHATLFLAACRPAIEVDSIQSETKLGEIDSGVLVPERQLVYSDPWCPAGVSYRRDDVSGSTVRGRIEHHSVVIDLRPETQYWDVSDSNIVQVSVVNRGEALVWIEGRLDNPEAEDWKNSIPSQLHLLPGETGTLGIAVYRPAEEYVGPEIFSDLRTKPNGHRQHWRKFDPERVEKLRLVIRSAAPDFALGNLWLTTAYPFIPGNKSDAMPTPFLDQWGQTRLGDWPRKIRDVSDIAQKTAHLDELGERPASWSRYGGWLDGPKLQATGFFRVEKFEDRWWLVDPEGHLFWSHGITGVDKPVYSAIDERESLFEWLPTRDNPDFAHCFRENQGKLQFDFREANLVRRYGDEWDPRSTRLALDRLDRWGINTAAAWSSEQVKRSGRIPYTPVVHLWFPKQARIGQTPDPFSPEFETRLEKAIERKTSAVRDDPWCLGVFVGNEIQWPHNLVSQVLRSDANQSANVAFRDWLKSKYGSIQDLNEAWSATYASFSEIGQIRFGEATPAREHDFEDLYEYFAKTFFRKSSLKLKEFLPQHLYLGARIHVCPTEVAKAALEFVDVFSLNYYTTLAGVGSVPLDADKPLVITEYHFGALDRGVPGWGLMGVFDQRERSRAYAGYLISALQHPNIVGAHWFSYSDQSAVGNPSSNNQIGFVDIADQPYDEMVTMASTLGRSLYQIRVNSGDLMTEMENVISDSVSMARPIPK</sequence>
<keyword evidence="1 4" id="KW-0378">Hydrolase</keyword>
<dbReference type="EMBL" id="SJPZ01000002">
    <property type="protein sequence ID" value="TWU62337.1"/>
    <property type="molecule type" value="Genomic_DNA"/>
</dbReference>
<dbReference type="SUPFAM" id="SSF51445">
    <property type="entry name" value="(Trans)glycosidases"/>
    <property type="match status" value="1"/>
</dbReference>
<name>A0A5C6FK25_9PLAN</name>
<evidence type="ECO:0000256" key="2">
    <source>
        <dbReference type="ARBA" id="ARBA00023295"/>
    </source>
</evidence>
<evidence type="ECO:0000256" key="1">
    <source>
        <dbReference type="ARBA" id="ARBA00022801"/>
    </source>
</evidence>
<dbReference type="AlphaFoldDB" id="A0A5C6FK25"/>
<reference evidence="4 5" key="1">
    <citation type="submission" date="2019-02" db="EMBL/GenBank/DDBJ databases">
        <title>Deep-cultivation of Planctomycetes and their phenomic and genomic characterization uncovers novel biology.</title>
        <authorList>
            <person name="Wiegand S."/>
            <person name="Jogler M."/>
            <person name="Boedeker C."/>
            <person name="Pinto D."/>
            <person name="Vollmers J."/>
            <person name="Rivas-Marin E."/>
            <person name="Kohn T."/>
            <person name="Peeters S.H."/>
            <person name="Heuer A."/>
            <person name="Rast P."/>
            <person name="Oberbeckmann S."/>
            <person name="Bunk B."/>
            <person name="Jeske O."/>
            <person name="Meyerdierks A."/>
            <person name="Storesund J.E."/>
            <person name="Kallscheuer N."/>
            <person name="Luecker S."/>
            <person name="Lage O.M."/>
            <person name="Pohl T."/>
            <person name="Merkel B.J."/>
            <person name="Hornburger P."/>
            <person name="Mueller R.-W."/>
            <person name="Bruemmer F."/>
            <person name="Labrenz M."/>
            <person name="Spormann A.M."/>
            <person name="Op Den Camp H."/>
            <person name="Overmann J."/>
            <person name="Amann R."/>
            <person name="Jetten M.S.M."/>
            <person name="Mascher T."/>
            <person name="Medema M.H."/>
            <person name="Devos D.P."/>
            <person name="Kaster A.-K."/>
            <person name="Ovreas L."/>
            <person name="Rohde M."/>
            <person name="Galperin M.Y."/>
            <person name="Jogler C."/>
        </authorList>
    </citation>
    <scope>NUCLEOTIDE SEQUENCE [LARGE SCALE GENOMIC DNA]</scope>
    <source>
        <strain evidence="4 5">V7</strain>
    </source>
</reference>
<comment type="caution">
    <text evidence="4">The sequence shown here is derived from an EMBL/GenBank/DDBJ whole genome shotgun (WGS) entry which is preliminary data.</text>
</comment>
<dbReference type="InterPro" id="IPR013529">
    <property type="entry name" value="Glyco_hydro_42_N"/>
</dbReference>
<dbReference type="InterPro" id="IPR017853">
    <property type="entry name" value="GH"/>
</dbReference>
<feature type="domain" description="Glycoside hydrolase family 42 N-terminal" evidence="3">
    <location>
        <begin position="427"/>
        <end position="552"/>
    </location>
</feature>
<dbReference type="GO" id="GO:0004565">
    <property type="term" value="F:beta-galactosidase activity"/>
    <property type="evidence" value="ECO:0007669"/>
    <property type="project" value="UniProtKB-EC"/>
</dbReference>
<dbReference type="PROSITE" id="PS51257">
    <property type="entry name" value="PROKAR_LIPOPROTEIN"/>
    <property type="match status" value="1"/>
</dbReference>
<proteinExistence type="predicted"/>
<dbReference type="Pfam" id="PF02449">
    <property type="entry name" value="Glyco_hydro_42"/>
    <property type="match status" value="1"/>
</dbReference>
<evidence type="ECO:0000259" key="3">
    <source>
        <dbReference type="Pfam" id="PF02449"/>
    </source>
</evidence>
<gene>
    <name evidence="4" type="primary">bgaB</name>
    <name evidence="4" type="ORF">V7x_40660</name>
</gene>
<evidence type="ECO:0000313" key="4">
    <source>
        <dbReference type="EMBL" id="TWU62337.1"/>
    </source>
</evidence>
<organism evidence="4 5">
    <name type="scientific">Crateriforma conspicua</name>
    <dbReference type="NCBI Taxonomy" id="2527996"/>
    <lineage>
        <taxon>Bacteria</taxon>
        <taxon>Pseudomonadati</taxon>
        <taxon>Planctomycetota</taxon>
        <taxon>Planctomycetia</taxon>
        <taxon>Planctomycetales</taxon>
        <taxon>Planctomycetaceae</taxon>
        <taxon>Crateriforma</taxon>
    </lineage>
</organism>
<evidence type="ECO:0000313" key="5">
    <source>
        <dbReference type="Proteomes" id="UP000316476"/>
    </source>
</evidence>